<comment type="caution">
    <text evidence="1">The sequence shown here is derived from an EMBL/GenBank/DDBJ whole genome shotgun (WGS) entry which is preliminary data.</text>
</comment>
<keyword evidence="1" id="KW-0808">Transferase</keyword>
<dbReference type="Pfam" id="PF13489">
    <property type="entry name" value="Methyltransf_23"/>
    <property type="match status" value="1"/>
</dbReference>
<dbReference type="PANTHER" id="PTHR43861">
    <property type="entry name" value="TRANS-ACONITATE 2-METHYLTRANSFERASE-RELATED"/>
    <property type="match status" value="1"/>
</dbReference>
<name>A0ABR9ABW1_9PSED</name>
<proteinExistence type="predicted"/>
<keyword evidence="1" id="KW-0489">Methyltransferase</keyword>
<dbReference type="EMBL" id="JACYNP010000010">
    <property type="protein sequence ID" value="MBD8123532.1"/>
    <property type="molecule type" value="Genomic_DNA"/>
</dbReference>
<protein>
    <submittedName>
        <fullName evidence="1">Class I SAM-dependent methyltransferase</fullName>
    </submittedName>
</protein>
<sequence>MADSTERLHPAHYQTLEAIRIKELLTGWANSGDRPLTVLDYGFGTGKYWPLFKSLNMRISGVDVNPQYIENAAGQGVEAYHEDDMSRLTGTFDVIFLSHLIEHLPPEKLMPLLDRLITLLAEKGRLIIVCPILGERFFYDFSHIRPYYPQSIRHAFGQSSSPLSFGASERLVMQDIHFFKDPYRTRKWRSFYVKSSPWHGFTQQVNTLFDMAWRASGGRIGVVSSWLGVYERP</sequence>
<keyword evidence="2" id="KW-1185">Reference proteome</keyword>
<organism evidence="1 2">
    <name type="scientific">Pseudomonas lutea</name>
    <dbReference type="NCBI Taxonomy" id="243924"/>
    <lineage>
        <taxon>Bacteria</taxon>
        <taxon>Pseudomonadati</taxon>
        <taxon>Pseudomonadota</taxon>
        <taxon>Gammaproteobacteria</taxon>
        <taxon>Pseudomonadales</taxon>
        <taxon>Pseudomonadaceae</taxon>
        <taxon>Pseudomonas</taxon>
    </lineage>
</organism>
<dbReference type="GO" id="GO:0032259">
    <property type="term" value="P:methylation"/>
    <property type="evidence" value="ECO:0007669"/>
    <property type="project" value="UniProtKB-KW"/>
</dbReference>
<evidence type="ECO:0000313" key="2">
    <source>
        <dbReference type="Proteomes" id="UP000625247"/>
    </source>
</evidence>
<dbReference type="RefSeq" id="WP_191945411.1">
    <property type="nucleotide sequence ID" value="NZ_JACYNP010000010.1"/>
</dbReference>
<accession>A0ABR9ABW1</accession>
<dbReference type="SUPFAM" id="SSF53335">
    <property type="entry name" value="S-adenosyl-L-methionine-dependent methyltransferases"/>
    <property type="match status" value="1"/>
</dbReference>
<dbReference type="Proteomes" id="UP000625247">
    <property type="component" value="Unassembled WGS sequence"/>
</dbReference>
<dbReference type="Gene3D" id="3.40.50.150">
    <property type="entry name" value="Vaccinia Virus protein VP39"/>
    <property type="match status" value="1"/>
</dbReference>
<dbReference type="InterPro" id="IPR029063">
    <property type="entry name" value="SAM-dependent_MTases_sf"/>
</dbReference>
<dbReference type="CDD" id="cd02440">
    <property type="entry name" value="AdoMet_MTases"/>
    <property type="match status" value="1"/>
</dbReference>
<dbReference type="GO" id="GO:0008168">
    <property type="term" value="F:methyltransferase activity"/>
    <property type="evidence" value="ECO:0007669"/>
    <property type="project" value="UniProtKB-KW"/>
</dbReference>
<reference evidence="1 2" key="1">
    <citation type="journal article" date="2020" name="FEMS Microbiol. Ecol.">
        <title>Temporal dynamics of bacterial communities during seed development and maturation.</title>
        <authorList>
            <person name="Chesneau G."/>
            <person name="Torres-Cortes G."/>
            <person name="Briand M."/>
            <person name="Darrasse A."/>
            <person name="Preveaux A."/>
            <person name="Marais C."/>
            <person name="Jacques M.A."/>
            <person name="Shade A."/>
            <person name="Barret M."/>
        </authorList>
    </citation>
    <scope>NUCLEOTIDE SEQUENCE [LARGE SCALE GENOMIC DNA]</scope>
    <source>
        <strain evidence="1 2">CFBP13723</strain>
    </source>
</reference>
<gene>
    <name evidence="1" type="ORF">IFT62_20200</name>
</gene>
<evidence type="ECO:0000313" key="1">
    <source>
        <dbReference type="EMBL" id="MBD8123532.1"/>
    </source>
</evidence>